<protein>
    <submittedName>
        <fullName evidence="3">Xanthine dehydrogenase accessory factor</fullName>
    </submittedName>
</protein>
<sequence>MQNFFRILNALQHSTAKSILATIIHIDGSGYLKEGTSMLMMENGDRVGMVSPGCLEEDFLLRCKALLQSPYPQIVTYDLSSVDDYGCGQGMGCNGIIKILLEPVTEKLMTDFFFLKNSLEKGLSVLHEKVFSDDFTLKRSTFQIYPNKDINNNYKFHPNNEGYKYTYLFIPPPRILIFGAGEDAKPLVSLASTIGFNVTLCDWRPGLCNESHFPSAYQFITGSPLHIINSIHFSKNDFIVIMSHNFLKDQEFLAGLKNSEINYIGILGSKERTTRLLSGIKVQKNLFFPVVLPIGAQGSEEIAVSIMAQIIQLYRKSTEIKNDE</sequence>
<evidence type="ECO:0000313" key="4">
    <source>
        <dbReference type="Proteomes" id="UP000548423"/>
    </source>
</evidence>
<dbReference type="PANTHER" id="PTHR30388">
    <property type="entry name" value="ALDEHYDE OXIDOREDUCTASE MOLYBDENUM COFACTOR ASSEMBLY PROTEIN"/>
    <property type="match status" value="1"/>
</dbReference>
<dbReference type="Proteomes" id="UP000548423">
    <property type="component" value="Unassembled WGS sequence"/>
</dbReference>
<dbReference type="AlphaFoldDB" id="A0A852TNJ8"/>
<dbReference type="InterPro" id="IPR003777">
    <property type="entry name" value="XdhC_CoxI"/>
</dbReference>
<accession>A0A852TNJ8</accession>
<dbReference type="InterPro" id="IPR052698">
    <property type="entry name" value="MoCofactor_Util/Proc"/>
</dbReference>
<reference evidence="4" key="2">
    <citation type="submission" date="2020-08" db="EMBL/GenBank/DDBJ databases">
        <title>The Agave Microbiome: Exploring the role of microbial communities in plant adaptations to desert environments.</title>
        <authorList>
            <person name="Partida-Martinez L.P."/>
        </authorList>
    </citation>
    <scope>NUCLEOTIDE SEQUENCE [LARGE SCALE GENOMIC DNA]</scope>
    <source>
        <strain evidence="4">AT2.8</strain>
    </source>
</reference>
<evidence type="ECO:0000259" key="1">
    <source>
        <dbReference type="Pfam" id="PF02625"/>
    </source>
</evidence>
<reference evidence="4" key="1">
    <citation type="submission" date="2020-07" db="EMBL/GenBank/DDBJ databases">
        <authorList>
            <person name="Partida-Martinez L."/>
            <person name="Huntemann M."/>
            <person name="Clum A."/>
            <person name="Wang J."/>
            <person name="Palaniappan K."/>
            <person name="Ritter S."/>
            <person name="Chen I.-M."/>
            <person name="Stamatis D."/>
            <person name="Reddy T."/>
            <person name="O'Malley R."/>
            <person name="Daum C."/>
            <person name="Shapiro N."/>
            <person name="Ivanova N."/>
            <person name="Kyrpides N."/>
            <person name="Woyke T."/>
        </authorList>
    </citation>
    <scope>NUCLEOTIDE SEQUENCE [LARGE SCALE GENOMIC DNA]</scope>
    <source>
        <strain evidence="4">AT2.8</strain>
    </source>
</reference>
<dbReference type="Gene3D" id="3.40.50.720">
    <property type="entry name" value="NAD(P)-binding Rossmann-like Domain"/>
    <property type="match status" value="1"/>
</dbReference>
<name>A0A852TNJ8_9BACI</name>
<dbReference type="Pfam" id="PF02625">
    <property type="entry name" value="XdhC_CoxI"/>
    <property type="match status" value="1"/>
</dbReference>
<gene>
    <name evidence="3" type="ORF">F4694_005537</name>
</gene>
<dbReference type="Pfam" id="PF13478">
    <property type="entry name" value="XdhC_C"/>
    <property type="match status" value="1"/>
</dbReference>
<feature type="domain" description="XdhC- CoxI" evidence="1">
    <location>
        <begin position="17"/>
        <end position="78"/>
    </location>
</feature>
<organism evidence="3 4">
    <name type="scientific">Neobacillus niacini</name>
    <dbReference type="NCBI Taxonomy" id="86668"/>
    <lineage>
        <taxon>Bacteria</taxon>
        <taxon>Bacillati</taxon>
        <taxon>Bacillota</taxon>
        <taxon>Bacilli</taxon>
        <taxon>Bacillales</taxon>
        <taxon>Bacillaceae</taxon>
        <taxon>Neobacillus</taxon>
    </lineage>
</organism>
<dbReference type="EMBL" id="JACCBX010000015">
    <property type="protein sequence ID" value="NYE08688.1"/>
    <property type="molecule type" value="Genomic_DNA"/>
</dbReference>
<proteinExistence type="predicted"/>
<evidence type="ECO:0000259" key="2">
    <source>
        <dbReference type="Pfam" id="PF13478"/>
    </source>
</evidence>
<comment type="caution">
    <text evidence="3">The sequence shown here is derived from an EMBL/GenBank/DDBJ whole genome shotgun (WGS) entry which is preliminary data.</text>
</comment>
<evidence type="ECO:0000313" key="3">
    <source>
        <dbReference type="EMBL" id="NYE08688.1"/>
    </source>
</evidence>
<feature type="domain" description="XdhC Rossmann" evidence="2">
    <location>
        <begin position="175"/>
        <end position="310"/>
    </location>
</feature>
<dbReference type="InterPro" id="IPR027051">
    <property type="entry name" value="XdhC_Rossmann_dom"/>
</dbReference>
<dbReference type="PANTHER" id="PTHR30388:SF6">
    <property type="entry name" value="XANTHINE DEHYDROGENASE SUBUNIT A-RELATED"/>
    <property type="match status" value="1"/>
</dbReference>